<evidence type="ECO:0000313" key="1">
    <source>
        <dbReference type="EMBL" id="HII84413.1"/>
    </source>
</evidence>
<name>A0A7J4TLL0_9EURY</name>
<sequence>MIIEPASIEDALEILSLQKLCYQSEAKIYNDH</sequence>
<comment type="caution">
    <text evidence="1">The sequence shown here is derived from an EMBL/GenBank/DDBJ whole genome shotgun (WGS) entry which is preliminary data.</text>
</comment>
<accession>A0A7J4TLL0</accession>
<protein>
    <submittedName>
        <fullName evidence="1">GNAT family N-acetyltransferase</fullName>
    </submittedName>
</protein>
<dbReference type="GO" id="GO:0016740">
    <property type="term" value="F:transferase activity"/>
    <property type="evidence" value="ECO:0007669"/>
    <property type="project" value="UniProtKB-KW"/>
</dbReference>
<proteinExistence type="predicted"/>
<organism evidence="1 2">
    <name type="scientific">Methanobacterium subterraneum</name>
    <dbReference type="NCBI Taxonomy" id="59277"/>
    <lineage>
        <taxon>Archaea</taxon>
        <taxon>Methanobacteriati</taxon>
        <taxon>Methanobacteriota</taxon>
        <taxon>Methanomada group</taxon>
        <taxon>Methanobacteria</taxon>
        <taxon>Methanobacteriales</taxon>
        <taxon>Methanobacteriaceae</taxon>
        <taxon>Methanobacterium</taxon>
    </lineage>
</organism>
<gene>
    <name evidence="1" type="ORF">HA271_06165</name>
</gene>
<feature type="non-terminal residue" evidence="1">
    <location>
        <position position="32"/>
    </location>
</feature>
<keyword evidence="1" id="KW-0808">Transferase</keyword>
<dbReference type="EMBL" id="DUHE01000169">
    <property type="protein sequence ID" value="HII84413.1"/>
    <property type="molecule type" value="Genomic_DNA"/>
</dbReference>
<reference evidence="2" key="1">
    <citation type="journal article" date="2020" name="bioRxiv">
        <title>A rank-normalized archaeal taxonomy based on genome phylogeny resolves widespread incomplete and uneven classifications.</title>
        <authorList>
            <person name="Rinke C."/>
            <person name="Chuvochina M."/>
            <person name="Mussig A.J."/>
            <person name="Chaumeil P.-A."/>
            <person name="Waite D.W."/>
            <person name="Whitman W.B."/>
            <person name="Parks D.H."/>
            <person name="Hugenholtz P."/>
        </authorList>
    </citation>
    <scope>NUCLEOTIDE SEQUENCE [LARGE SCALE GENOMIC DNA]</scope>
</reference>
<dbReference type="Proteomes" id="UP000586031">
    <property type="component" value="Unassembled WGS sequence"/>
</dbReference>
<evidence type="ECO:0000313" key="2">
    <source>
        <dbReference type="Proteomes" id="UP000586031"/>
    </source>
</evidence>
<dbReference type="AlphaFoldDB" id="A0A7J4TLL0"/>